<gene>
    <name evidence="2" type="ORF">AV530_018649</name>
</gene>
<dbReference type="EMBL" id="LSYS01008187">
    <property type="protein sequence ID" value="OPJ69183.1"/>
    <property type="molecule type" value="Genomic_DNA"/>
</dbReference>
<feature type="compositionally biased region" description="Polar residues" evidence="1">
    <location>
        <begin position="1"/>
        <end position="12"/>
    </location>
</feature>
<sequence>MEHQDGTPQNRPDFQEESHMQSLKDLLRRQESQMQEVLKAMKQLDGGTGKTSQLIAYKKVSDAIKDGLETIGRKCEKQGKQEREGAELDLTPEELWIKKERIQTWAKQCVEDGMWSVREADEYLRARYGKGLETGSTDRFTNMPRLTDPQGNTRELYSSDSNDNLGATLSQGRDIPRDHSYNATLARGNQGCNH</sequence>
<keyword evidence="3" id="KW-1185">Reference proteome</keyword>
<dbReference type="Proteomes" id="UP000190648">
    <property type="component" value="Unassembled WGS sequence"/>
</dbReference>
<accession>A0A1V4JAA0</accession>
<proteinExistence type="predicted"/>
<reference evidence="2 3" key="1">
    <citation type="submission" date="2016-02" db="EMBL/GenBank/DDBJ databases">
        <title>Band-tailed pigeon sequencing and assembly.</title>
        <authorList>
            <person name="Soares A.E."/>
            <person name="Novak B.J."/>
            <person name="Rice E.S."/>
            <person name="O'Connell B."/>
            <person name="Chang D."/>
            <person name="Weber S."/>
            <person name="Shapiro B."/>
        </authorList>
    </citation>
    <scope>NUCLEOTIDE SEQUENCE [LARGE SCALE GENOMIC DNA]</scope>
    <source>
        <strain evidence="2">BTP2013</strain>
        <tissue evidence="2">Blood</tissue>
    </source>
</reference>
<evidence type="ECO:0000313" key="2">
    <source>
        <dbReference type="EMBL" id="OPJ69183.1"/>
    </source>
</evidence>
<feature type="region of interest" description="Disordered" evidence="1">
    <location>
        <begin position="1"/>
        <end position="29"/>
    </location>
</feature>
<feature type="compositionally biased region" description="Polar residues" evidence="1">
    <location>
        <begin position="149"/>
        <end position="171"/>
    </location>
</feature>
<protein>
    <submittedName>
        <fullName evidence="2">Uncharacterized protein</fullName>
    </submittedName>
</protein>
<evidence type="ECO:0000256" key="1">
    <source>
        <dbReference type="SAM" id="MobiDB-lite"/>
    </source>
</evidence>
<feature type="region of interest" description="Disordered" evidence="1">
    <location>
        <begin position="134"/>
        <end position="194"/>
    </location>
</feature>
<dbReference type="AlphaFoldDB" id="A0A1V4JAA0"/>
<organism evidence="2 3">
    <name type="scientific">Patagioenas fasciata monilis</name>
    <dbReference type="NCBI Taxonomy" id="372326"/>
    <lineage>
        <taxon>Eukaryota</taxon>
        <taxon>Metazoa</taxon>
        <taxon>Chordata</taxon>
        <taxon>Craniata</taxon>
        <taxon>Vertebrata</taxon>
        <taxon>Euteleostomi</taxon>
        <taxon>Archelosauria</taxon>
        <taxon>Archosauria</taxon>
        <taxon>Dinosauria</taxon>
        <taxon>Saurischia</taxon>
        <taxon>Theropoda</taxon>
        <taxon>Coelurosauria</taxon>
        <taxon>Aves</taxon>
        <taxon>Neognathae</taxon>
        <taxon>Neoaves</taxon>
        <taxon>Columbimorphae</taxon>
        <taxon>Columbiformes</taxon>
        <taxon>Columbidae</taxon>
        <taxon>Patagioenas</taxon>
    </lineage>
</organism>
<comment type="caution">
    <text evidence="2">The sequence shown here is derived from an EMBL/GenBank/DDBJ whole genome shotgun (WGS) entry which is preliminary data.</text>
</comment>
<evidence type="ECO:0000313" key="3">
    <source>
        <dbReference type="Proteomes" id="UP000190648"/>
    </source>
</evidence>
<name>A0A1V4JAA0_PATFA</name>